<dbReference type="SMART" id="SM00411">
    <property type="entry name" value="BHL"/>
    <property type="match status" value="1"/>
</dbReference>
<dbReference type="AlphaFoldDB" id="A0A381RBZ8"/>
<name>A0A381RBZ8_9ZZZZ</name>
<sequence length="109" mass="12579">MKSCSLRIKISKPKMQGVMNKSELIDELATRTGYKPILTDKMVRIFFDRIKVALRTGDKVEIRGFGSFTLKKYRGYTGRNPKTGEKVEVKPKQLPVFRTGKDLRSRVNR</sequence>
<gene>
    <name evidence="1" type="ORF">METZ01_LOCUS42116</name>
</gene>
<dbReference type="Gene3D" id="4.10.520.10">
    <property type="entry name" value="IHF-like DNA-binding proteins"/>
    <property type="match status" value="1"/>
</dbReference>
<reference evidence="1" key="1">
    <citation type="submission" date="2018-05" db="EMBL/GenBank/DDBJ databases">
        <authorList>
            <person name="Lanie J.A."/>
            <person name="Ng W.-L."/>
            <person name="Kazmierczak K.M."/>
            <person name="Andrzejewski T.M."/>
            <person name="Davidsen T.M."/>
            <person name="Wayne K.J."/>
            <person name="Tettelin H."/>
            <person name="Glass J.I."/>
            <person name="Rusch D."/>
            <person name="Podicherti R."/>
            <person name="Tsui H.-C.T."/>
            <person name="Winkler M.E."/>
        </authorList>
    </citation>
    <scope>NUCLEOTIDE SEQUENCE</scope>
</reference>
<evidence type="ECO:0000313" key="1">
    <source>
        <dbReference type="EMBL" id="SUZ89262.1"/>
    </source>
</evidence>
<evidence type="ECO:0008006" key="2">
    <source>
        <dbReference type="Google" id="ProtNLM"/>
    </source>
</evidence>
<proteinExistence type="predicted"/>
<dbReference type="GO" id="GO:0005829">
    <property type="term" value="C:cytosol"/>
    <property type="evidence" value="ECO:0007669"/>
    <property type="project" value="TreeGrafter"/>
</dbReference>
<dbReference type="GO" id="GO:0030527">
    <property type="term" value="F:structural constituent of chromatin"/>
    <property type="evidence" value="ECO:0007669"/>
    <property type="project" value="InterPro"/>
</dbReference>
<dbReference type="EMBL" id="UINC01001812">
    <property type="protein sequence ID" value="SUZ89262.1"/>
    <property type="molecule type" value="Genomic_DNA"/>
</dbReference>
<dbReference type="PANTHER" id="PTHR33175">
    <property type="entry name" value="DNA-BINDING PROTEIN HU"/>
    <property type="match status" value="1"/>
</dbReference>
<dbReference type="PRINTS" id="PR01727">
    <property type="entry name" value="DNABINDINGHU"/>
</dbReference>
<dbReference type="Pfam" id="PF00216">
    <property type="entry name" value="Bac_DNA_binding"/>
    <property type="match status" value="1"/>
</dbReference>
<dbReference type="PANTHER" id="PTHR33175:SF5">
    <property type="entry name" value="INTEGRATION HOST FACTOR SUBUNIT BETA"/>
    <property type="match status" value="1"/>
</dbReference>
<dbReference type="SUPFAM" id="SSF47729">
    <property type="entry name" value="IHF-like DNA-binding proteins"/>
    <property type="match status" value="1"/>
</dbReference>
<protein>
    <recommendedName>
        <fullName evidence="2">Integration host factor subunit beta</fullName>
    </recommendedName>
</protein>
<organism evidence="1">
    <name type="scientific">marine metagenome</name>
    <dbReference type="NCBI Taxonomy" id="408172"/>
    <lineage>
        <taxon>unclassified sequences</taxon>
        <taxon>metagenomes</taxon>
        <taxon>ecological metagenomes</taxon>
    </lineage>
</organism>
<accession>A0A381RBZ8</accession>
<dbReference type="CDD" id="cd13836">
    <property type="entry name" value="IHF_B"/>
    <property type="match status" value="1"/>
</dbReference>
<dbReference type="InterPro" id="IPR000119">
    <property type="entry name" value="Hist_DNA-bd"/>
</dbReference>
<dbReference type="InterPro" id="IPR010992">
    <property type="entry name" value="IHF-like_DNA-bd_dom_sf"/>
</dbReference>
<dbReference type="GO" id="GO:0003677">
    <property type="term" value="F:DNA binding"/>
    <property type="evidence" value="ECO:0007669"/>
    <property type="project" value="InterPro"/>
</dbReference>